<dbReference type="STRING" id="246437.L8YD46"/>
<dbReference type="InterPro" id="IPR056836">
    <property type="entry name" value="ARM_TT21_4th"/>
</dbReference>
<comment type="similarity">
    <text evidence="1">Belongs to the TTC21 family.</text>
</comment>
<sequence length="1394" mass="156018">MGLEKFSNDPVLQFFKAYGVLREERIQDAISDLEGISHHPHVSLCSTMALIYAHKSCETIDQEALQELESSLKDLRKTASETALYYGGLFLWLMDRHDKAREYADRMLKLASSSREGYVLKGWVDLTSDKPHHVKKSIKYLELGLQDNRDALGLLGKATYLMMQQNFSGALEVVNQILAASGDFLPALVLKMRLFLARQDWEQTVETGHRILEKDENSIDARQILAVYELAREGNMSTAADHVRNLIKALEMTEPLNPGLHLKKILVVSRLCGQHQAVLQLVCSFMERTFMATPSSARVATELGYLFILHSQVKEASSWYMKAMKLDENSVAVLTGVIWCQILQGHLEEAANQLEFLREVQQSLGKSKAGVDAKARASLLQVLVFLQALLASKKHKGEQEATALLTEAVELHFSHMQGLALGCEYFEKLDPLFLVLIAKEYLFFCPKQPRLPGQVVSPLLKQVAVILNPVVKALPALISPLYVMAQVKYLSGELENAQSTLQRCLELDPTFVDAHLLMAQIYLAQGNFAMCSHCLELGVSHNFQVRDHPLYHFIKARALSKSGDYAEAIKTLQMITKVPTLKTEGGKKSRRPSLQPSERVSVLLELADALRLNGELHEATKVVQDAINEFGGTPEETRLTLANADLALSKGNADLALSVLRGVSPKQPCYTEAKEKMASIYLQTRKDTRLYIGCYRELCEHLPGPHTSLLLGDALMNIQEPEKALEVYDEAYRKNPHDASLVSRIGQAYVKTHQYAKVSGAGAGRLGRPQGVEEGAERGAWTGMDSHFHHSPVPARGPFPLGLLLLERHTGIAVTGERCVRHQSAEPDPRPLFPVCVKAINYYEAAQKISGQDFLCCHLAELLLKLKKFSKAEKVLKQALDHDSAGVLPLQNTNASFHLGADDIPSMTNDVKCLLLLAKVYKSHKKEDVIETLNKSRILKRVPLEQPEMIPSQKQLAAFICIQFGEHYLEEKEHAKALCSYRDALSYAPTDNTVVLALARLDLLLGHLDLCEQHCAILLQTEQNHETASMIMADLMFRKQKYEAAVSLYHRILEKAPDNFAVLDKLIDLLRRSGRLEDAPAFFELAKKTSSRVPLEPGFNYCRGLYCWHTGQPNEALTFLNKARKDSTWGQSATSHMVQICLNPDNEVLGGGAFESLVAEGNFSSRKELEQHGVRTAEKLLRDFYPHSASGQTQLRLLQSLCLLATREKTNVEAALGTFIEMAQAEKDSVPALLAMAQAYMLLKQTPKARTQLKRLAKAPWVLADAEDLERSWLLLADIYCQGGKFDLATELLRRCTQGSDRLSPQSCCKAYEYMGLIMEKEQSYKDAASNYELAWKHSHHASPSIGFKLAFNYLKDKKFVEAIEVCHNVLREHPNYPKIREEILEKAQGSLRP</sequence>
<evidence type="ECO:0000259" key="6">
    <source>
        <dbReference type="Pfam" id="PF25062"/>
    </source>
</evidence>
<dbReference type="EMBL" id="KB359285">
    <property type="protein sequence ID" value="ELV14172.1"/>
    <property type="molecule type" value="Genomic_DNA"/>
</dbReference>
<dbReference type="PANTHER" id="PTHR14699:SF2">
    <property type="entry name" value="TETRATRICOPEPTIDE REPEAT PROTEIN 21A"/>
    <property type="match status" value="1"/>
</dbReference>
<evidence type="ECO:0000259" key="8">
    <source>
        <dbReference type="Pfam" id="PF25064"/>
    </source>
</evidence>
<dbReference type="InterPro" id="IPR056832">
    <property type="entry name" value="ARM_TT21_2nd"/>
</dbReference>
<dbReference type="GO" id="GO:0030991">
    <property type="term" value="C:intraciliary transport particle A"/>
    <property type="evidence" value="ECO:0007669"/>
    <property type="project" value="TreeGrafter"/>
</dbReference>
<feature type="domain" description="Tetratricopeptide repeat protein 21A/21B fourth ARM" evidence="9">
    <location>
        <begin position="838"/>
        <end position="985"/>
    </location>
</feature>
<dbReference type="InterPro" id="IPR011990">
    <property type="entry name" value="TPR-like_helical_dom_sf"/>
</dbReference>
<dbReference type="FunFam" id="1.25.40.10:FF:000775">
    <property type="entry name" value="Tetratricopeptide repeat domain 21A"/>
    <property type="match status" value="1"/>
</dbReference>
<evidence type="ECO:0000259" key="7">
    <source>
        <dbReference type="Pfam" id="PF25063"/>
    </source>
</evidence>
<feature type="repeat" description="TPR" evidence="4">
    <location>
        <begin position="297"/>
        <end position="330"/>
    </location>
</feature>
<feature type="domain" description="Tetratricopeptide repeat protein 21A/21B C-terminal ARM" evidence="7">
    <location>
        <begin position="1176"/>
        <end position="1389"/>
    </location>
</feature>
<accession>L8YD46</accession>
<reference evidence="11" key="2">
    <citation type="journal article" date="2013" name="Nat. Commun.">
        <title>Genome of the Chinese tree shrew.</title>
        <authorList>
            <person name="Fan Y."/>
            <person name="Huang Z.Y."/>
            <person name="Cao C.C."/>
            <person name="Chen C.S."/>
            <person name="Chen Y.X."/>
            <person name="Fan D.D."/>
            <person name="He J."/>
            <person name="Hou H.L."/>
            <person name="Hu L."/>
            <person name="Hu X.T."/>
            <person name="Jiang X.T."/>
            <person name="Lai R."/>
            <person name="Lang Y.S."/>
            <person name="Liang B."/>
            <person name="Liao S.G."/>
            <person name="Mu D."/>
            <person name="Ma Y.Y."/>
            <person name="Niu Y.Y."/>
            <person name="Sun X.Q."/>
            <person name="Xia J.Q."/>
            <person name="Xiao J."/>
            <person name="Xiong Z.Q."/>
            <person name="Xu L."/>
            <person name="Yang L."/>
            <person name="Zhang Y."/>
            <person name="Zhao W."/>
            <person name="Zhao X.D."/>
            <person name="Zheng Y.T."/>
            <person name="Zhou J.M."/>
            <person name="Zhu Y.B."/>
            <person name="Zhang G.J."/>
            <person name="Wang J."/>
            <person name="Yao Y.G."/>
        </authorList>
    </citation>
    <scope>NUCLEOTIDE SEQUENCE [LARGE SCALE GENOMIC DNA]</scope>
</reference>
<evidence type="ECO:0000256" key="4">
    <source>
        <dbReference type="PROSITE-ProRule" id="PRU00339"/>
    </source>
</evidence>
<feature type="repeat" description="TPR" evidence="4">
    <location>
        <begin position="1026"/>
        <end position="1059"/>
    </location>
</feature>
<evidence type="ECO:0000256" key="1">
    <source>
        <dbReference type="ARBA" id="ARBA00010935"/>
    </source>
</evidence>
<dbReference type="GO" id="GO:0061512">
    <property type="term" value="P:protein localization to cilium"/>
    <property type="evidence" value="ECO:0007669"/>
    <property type="project" value="TreeGrafter"/>
</dbReference>
<evidence type="ECO:0000259" key="9">
    <source>
        <dbReference type="Pfam" id="PF25068"/>
    </source>
</evidence>
<keyword evidence="11" id="KW-1185">Reference proteome</keyword>
<name>L8YD46_TUPCH</name>
<dbReference type="Pfam" id="PF25062">
    <property type="entry name" value="ARM_TT21_N"/>
    <property type="match status" value="1"/>
</dbReference>
<dbReference type="Pfam" id="PF25058">
    <property type="entry name" value="ARM_TT21"/>
    <property type="match status" value="1"/>
</dbReference>
<dbReference type="SMART" id="SM00028">
    <property type="entry name" value="TPR"/>
    <property type="match status" value="13"/>
</dbReference>
<feature type="domain" description="Tetratricopeptide repeat protein 21A/21B N-terminal ARM repeat" evidence="6">
    <location>
        <begin position="4"/>
        <end position="205"/>
    </location>
</feature>
<keyword evidence="2" id="KW-0677">Repeat</keyword>
<evidence type="ECO:0000256" key="2">
    <source>
        <dbReference type="ARBA" id="ARBA00022737"/>
    </source>
</evidence>
<evidence type="ECO:0000259" key="5">
    <source>
        <dbReference type="Pfam" id="PF25060"/>
    </source>
</evidence>
<dbReference type="eggNOG" id="ENOG502QQAB">
    <property type="taxonomic scope" value="Eukaryota"/>
</dbReference>
<feature type="repeat" description="TPR" evidence="4">
    <location>
        <begin position="705"/>
        <end position="738"/>
    </location>
</feature>
<evidence type="ECO:0000256" key="3">
    <source>
        <dbReference type="ARBA" id="ARBA00022803"/>
    </source>
</evidence>
<dbReference type="GO" id="GO:0035721">
    <property type="term" value="P:intraciliary retrograde transport"/>
    <property type="evidence" value="ECO:0007669"/>
    <property type="project" value="TreeGrafter"/>
</dbReference>
<dbReference type="InParanoid" id="L8YD46"/>
<proteinExistence type="inferred from homology"/>
<feature type="domain" description="Tetratricopeptide repeat protein 21A/21B fifth ARM repeats" evidence="8">
    <location>
        <begin position="1026"/>
        <end position="1142"/>
    </location>
</feature>
<dbReference type="SUPFAM" id="SSF48452">
    <property type="entry name" value="TPR-like"/>
    <property type="match status" value="5"/>
</dbReference>
<dbReference type="Gene3D" id="1.25.40.10">
    <property type="entry name" value="Tetratricopeptide repeat domain"/>
    <property type="match status" value="6"/>
</dbReference>
<dbReference type="InterPro" id="IPR056835">
    <property type="entry name" value="ARM_TT21_5th"/>
</dbReference>
<dbReference type="Pfam" id="PF25063">
    <property type="entry name" value="ARM_TT21_C"/>
    <property type="match status" value="1"/>
</dbReference>
<dbReference type="InterPro" id="IPR056833">
    <property type="entry name" value="ARM_TT21_N"/>
</dbReference>
<dbReference type="PROSITE" id="PS50005">
    <property type="entry name" value="TPR"/>
    <property type="match status" value="4"/>
</dbReference>
<dbReference type="Proteomes" id="UP000011518">
    <property type="component" value="Unassembled WGS sequence"/>
</dbReference>
<keyword evidence="3 4" id="KW-0802">TPR repeat</keyword>
<dbReference type="GO" id="GO:0005929">
    <property type="term" value="C:cilium"/>
    <property type="evidence" value="ECO:0007669"/>
    <property type="project" value="GOC"/>
</dbReference>
<dbReference type="InterPro" id="IPR056834">
    <property type="entry name" value="ARM_TT21_C"/>
</dbReference>
<feature type="domain" description="Tetratricopeptide repeat protein 21A/21B second ARM" evidence="5">
    <location>
        <begin position="242"/>
        <end position="526"/>
    </location>
</feature>
<dbReference type="FunCoup" id="L8YD46">
    <property type="interactions" value="11"/>
</dbReference>
<dbReference type="PANTHER" id="PTHR14699">
    <property type="entry name" value="STI2 PROTEIN-RELATED"/>
    <property type="match status" value="1"/>
</dbReference>
<organism evidence="10 11">
    <name type="scientific">Tupaia chinensis</name>
    <name type="common">Chinese tree shrew</name>
    <name type="synonym">Tupaia belangeri chinensis</name>
    <dbReference type="NCBI Taxonomy" id="246437"/>
    <lineage>
        <taxon>Eukaryota</taxon>
        <taxon>Metazoa</taxon>
        <taxon>Chordata</taxon>
        <taxon>Craniata</taxon>
        <taxon>Vertebrata</taxon>
        <taxon>Euteleostomi</taxon>
        <taxon>Mammalia</taxon>
        <taxon>Eutheria</taxon>
        <taxon>Euarchontoglires</taxon>
        <taxon>Scandentia</taxon>
        <taxon>Tupaiidae</taxon>
        <taxon>Tupaia</taxon>
    </lineage>
</organism>
<dbReference type="InterPro" id="IPR019734">
    <property type="entry name" value="TPR_rpt"/>
</dbReference>
<protein>
    <submittedName>
        <fullName evidence="10">Tetratricopeptide repeat protein 21A</fullName>
    </submittedName>
</protein>
<dbReference type="InterPro" id="IPR040364">
    <property type="entry name" value="TTC21A/TTC21B"/>
</dbReference>
<dbReference type="Pfam" id="PF25068">
    <property type="entry name" value="ARM_TT21_4th"/>
    <property type="match status" value="1"/>
</dbReference>
<dbReference type="FunFam" id="1.25.40.10:FF:000279">
    <property type="entry name" value="Tetratricopeptide repeat domain 21A"/>
    <property type="match status" value="1"/>
</dbReference>
<feature type="repeat" description="TPR" evidence="4">
    <location>
        <begin position="958"/>
        <end position="991"/>
    </location>
</feature>
<dbReference type="FunFam" id="1.25.40.10:FF:000245">
    <property type="entry name" value="Tetratricopeptide repeat domain 21B"/>
    <property type="match status" value="1"/>
</dbReference>
<evidence type="ECO:0000313" key="10">
    <source>
        <dbReference type="EMBL" id="ELV14172.1"/>
    </source>
</evidence>
<evidence type="ECO:0000313" key="11">
    <source>
        <dbReference type="Proteomes" id="UP000011518"/>
    </source>
</evidence>
<reference evidence="11" key="1">
    <citation type="submission" date="2012-07" db="EMBL/GenBank/DDBJ databases">
        <title>Genome of the Chinese tree shrew, a rising model animal genetically related to primates.</title>
        <authorList>
            <person name="Zhang G."/>
            <person name="Fan Y."/>
            <person name="Yao Y."/>
            <person name="Huang Z."/>
        </authorList>
    </citation>
    <scope>NUCLEOTIDE SEQUENCE [LARGE SCALE GENOMIC DNA]</scope>
</reference>
<dbReference type="Pfam" id="PF25060">
    <property type="entry name" value="ARM_TT21_2nd"/>
    <property type="match status" value="1"/>
</dbReference>
<dbReference type="FunFam" id="1.25.40.10:FF:000803">
    <property type="entry name" value="Tetratricopeptide repeat domain 21A"/>
    <property type="match status" value="1"/>
</dbReference>
<dbReference type="Pfam" id="PF25064">
    <property type="entry name" value="ARM_TT21_5th"/>
    <property type="match status" value="1"/>
</dbReference>
<gene>
    <name evidence="10" type="ORF">TREES_T100019873</name>
</gene>